<protein>
    <recommendedName>
        <fullName evidence="6">Lysozyme</fullName>
    </recommendedName>
</protein>
<proteinExistence type="predicted"/>
<dbReference type="GO" id="GO:0009253">
    <property type="term" value="P:peptidoglycan catabolic process"/>
    <property type="evidence" value="ECO:0007669"/>
    <property type="project" value="InterPro"/>
</dbReference>
<evidence type="ECO:0008006" key="6">
    <source>
        <dbReference type="Google" id="ProtNLM"/>
    </source>
</evidence>
<dbReference type="Gene3D" id="1.10.530.40">
    <property type="match status" value="1"/>
</dbReference>
<sequence length="147" mass="17132">MVRTLSENGLQFLKDAEGFIDHYYEDQIDQETIGYGHCATWRGRIRFEPPITHQQGEIILKEDLVVFEQCVNRVAPNLNQFQFDACVNFAFNMSCRTFSNSDILRHIRHGNMRAAVDAFPQYNSMDGQYMEGLAVRRMGEKAMFVRR</sequence>
<dbReference type="SUPFAM" id="SSF53955">
    <property type="entry name" value="Lysozyme-like"/>
    <property type="match status" value="1"/>
</dbReference>
<keyword evidence="5" id="KW-1185">Reference proteome</keyword>
<organism evidence="4">
    <name type="scientific">Medioppia subpectinata</name>
    <dbReference type="NCBI Taxonomy" id="1979941"/>
    <lineage>
        <taxon>Eukaryota</taxon>
        <taxon>Metazoa</taxon>
        <taxon>Ecdysozoa</taxon>
        <taxon>Arthropoda</taxon>
        <taxon>Chelicerata</taxon>
        <taxon>Arachnida</taxon>
        <taxon>Acari</taxon>
        <taxon>Acariformes</taxon>
        <taxon>Sarcoptiformes</taxon>
        <taxon>Oribatida</taxon>
        <taxon>Brachypylina</taxon>
        <taxon>Oppioidea</taxon>
        <taxon>Oppiidae</taxon>
        <taxon>Medioppia</taxon>
    </lineage>
</organism>
<dbReference type="GO" id="GO:0031640">
    <property type="term" value="P:killing of cells of another organism"/>
    <property type="evidence" value="ECO:0007669"/>
    <property type="project" value="UniProtKB-KW"/>
</dbReference>
<dbReference type="EMBL" id="OC857662">
    <property type="protein sequence ID" value="CAD7625475.1"/>
    <property type="molecule type" value="Genomic_DNA"/>
</dbReference>
<accession>A0A7R9KMC6</accession>
<evidence type="ECO:0000256" key="2">
    <source>
        <dbReference type="ARBA" id="ARBA00022638"/>
    </source>
</evidence>
<dbReference type="GO" id="GO:0003796">
    <property type="term" value="F:lysozyme activity"/>
    <property type="evidence" value="ECO:0007669"/>
    <property type="project" value="InterPro"/>
</dbReference>
<dbReference type="InterPro" id="IPR023347">
    <property type="entry name" value="Lysozyme_dom_sf"/>
</dbReference>
<keyword evidence="1" id="KW-0929">Antimicrobial</keyword>
<dbReference type="Pfam" id="PF00959">
    <property type="entry name" value="Phage_lysozyme"/>
    <property type="match status" value="1"/>
</dbReference>
<dbReference type="InterPro" id="IPR023346">
    <property type="entry name" value="Lysozyme-like_dom_sf"/>
</dbReference>
<dbReference type="InterPro" id="IPR002196">
    <property type="entry name" value="Glyco_hydro_24"/>
</dbReference>
<evidence type="ECO:0000313" key="4">
    <source>
        <dbReference type="EMBL" id="CAD7625475.1"/>
    </source>
</evidence>
<dbReference type="OrthoDB" id="6338733at2759"/>
<keyword evidence="2" id="KW-0081">Bacteriolytic enzyme</keyword>
<evidence type="ECO:0000256" key="3">
    <source>
        <dbReference type="ARBA" id="ARBA00023200"/>
    </source>
</evidence>
<gene>
    <name evidence="4" type="ORF">OSB1V03_LOCUS5909</name>
</gene>
<dbReference type="EMBL" id="CAJPIZ010003087">
    <property type="protein sequence ID" value="CAG2105905.1"/>
    <property type="molecule type" value="Genomic_DNA"/>
</dbReference>
<dbReference type="GO" id="GO:0042742">
    <property type="term" value="P:defense response to bacterium"/>
    <property type="evidence" value="ECO:0007669"/>
    <property type="project" value="UniProtKB-KW"/>
</dbReference>
<evidence type="ECO:0000256" key="1">
    <source>
        <dbReference type="ARBA" id="ARBA00022529"/>
    </source>
</evidence>
<keyword evidence="3" id="KW-1035">Host cytoplasm</keyword>
<dbReference type="GO" id="GO:0016998">
    <property type="term" value="P:cell wall macromolecule catabolic process"/>
    <property type="evidence" value="ECO:0007669"/>
    <property type="project" value="InterPro"/>
</dbReference>
<evidence type="ECO:0000313" key="5">
    <source>
        <dbReference type="Proteomes" id="UP000759131"/>
    </source>
</evidence>
<reference evidence="4" key="1">
    <citation type="submission" date="2020-11" db="EMBL/GenBank/DDBJ databases">
        <authorList>
            <person name="Tran Van P."/>
        </authorList>
    </citation>
    <scope>NUCLEOTIDE SEQUENCE</scope>
</reference>
<dbReference type="AlphaFoldDB" id="A0A7R9KMC6"/>
<dbReference type="InterPro" id="IPR051018">
    <property type="entry name" value="Bacteriophage_GH24"/>
</dbReference>
<dbReference type="InterPro" id="IPR033907">
    <property type="entry name" value="Endolysin_autolysin"/>
</dbReference>
<dbReference type="PANTHER" id="PTHR38107:SF3">
    <property type="entry name" value="LYSOZYME RRRD-RELATED"/>
    <property type="match status" value="1"/>
</dbReference>
<dbReference type="Proteomes" id="UP000759131">
    <property type="component" value="Unassembled WGS sequence"/>
</dbReference>
<dbReference type="CDD" id="cd00737">
    <property type="entry name" value="lyz_endolysin_autolysin"/>
    <property type="match status" value="1"/>
</dbReference>
<dbReference type="PANTHER" id="PTHR38107">
    <property type="match status" value="1"/>
</dbReference>
<name>A0A7R9KMC6_9ACAR</name>